<feature type="transmembrane region" description="Helical" evidence="1">
    <location>
        <begin position="77"/>
        <end position="95"/>
    </location>
</feature>
<feature type="transmembrane region" description="Helical" evidence="1">
    <location>
        <begin position="286"/>
        <end position="310"/>
    </location>
</feature>
<keyword evidence="1" id="KW-1133">Transmembrane helix</keyword>
<keyword evidence="1" id="KW-0472">Membrane</keyword>
<proteinExistence type="predicted"/>
<keyword evidence="3" id="KW-1185">Reference proteome</keyword>
<dbReference type="AlphaFoldDB" id="T1L360"/>
<evidence type="ECO:0000313" key="3">
    <source>
        <dbReference type="Proteomes" id="UP000015104"/>
    </source>
</evidence>
<reference evidence="3" key="1">
    <citation type="submission" date="2011-08" db="EMBL/GenBank/DDBJ databases">
        <authorList>
            <person name="Rombauts S."/>
        </authorList>
    </citation>
    <scope>NUCLEOTIDE SEQUENCE</scope>
    <source>
        <strain evidence="3">London</strain>
    </source>
</reference>
<feature type="transmembrane region" description="Helical" evidence="1">
    <location>
        <begin position="253"/>
        <end position="274"/>
    </location>
</feature>
<evidence type="ECO:0000313" key="2">
    <source>
        <dbReference type="EnsemblMetazoa" id="tetur35g00340.1"/>
    </source>
</evidence>
<dbReference type="EnsemblMetazoa" id="tetur35g00340.1">
    <property type="protein sequence ID" value="tetur35g00340.1"/>
    <property type="gene ID" value="tetur35g00340"/>
</dbReference>
<sequence>MYVLNKLFNRMSNKPKKMYPKVSMNSLSSKVNLIVSSTNGLLGNGLFVLLLLSTQFRFLVKLSETSLDSTFSVSPETIIYCLIEIYLICLFHFKFDKKFIHQVHQIWQLLMIDFDHSTRCYFAIQRSSYRKMIIITYFFMWIPDLVLDAAPWPYTWVSSFECMIEMLLSEPSLHFWSRVFVLVILYPACLMQDFIIIDSAFSSQSALHYINNQLAIIDKHLKMNDVKLDIQVIQDLRVKYVLTHRLVKKLGSFLNPCLFGIFSYYVSILNVKIYNILFIEHEQSDLILLLIDCFGTIAELFLLIIPIAAITTKSREFYTTLYKLTFRTDSFKDLNEISLFLYRMSLNNIGFTFGGIFMITRDFISSLIAVTVTIIIAIPFFIS</sequence>
<protein>
    <recommendedName>
        <fullName evidence="4">Gustatory receptor</fullName>
    </recommendedName>
</protein>
<dbReference type="HOGENOM" id="CLU_742543_0_0_1"/>
<evidence type="ECO:0008006" key="4">
    <source>
        <dbReference type="Google" id="ProtNLM"/>
    </source>
</evidence>
<name>T1L360_TETUR</name>
<feature type="transmembrane region" description="Helical" evidence="1">
    <location>
        <begin position="363"/>
        <end position="382"/>
    </location>
</feature>
<dbReference type="EMBL" id="CAEY01001012">
    <property type="status" value="NOT_ANNOTATED_CDS"/>
    <property type="molecule type" value="Genomic_DNA"/>
</dbReference>
<dbReference type="Proteomes" id="UP000015104">
    <property type="component" value="Unassembled WGS sequence"/>
</dbReference>
<feature type="transmembrane region" description="Helical" evidence="1">
    <location>
        <begin position="340"/>
        <end position="357"/>
    </location>
</feature>
<feature type="transmembrane region" description="Helical" evidence="1">
    <location>
        <begin position="175"/>
        <end position="197"/>
    </location>
</feature>
<organism evidence="2 3">
    <name type="scientific">Tetranychus urticae</name>
    <name type="common">Two-spotted spider mite</name>
    <dbReference type="NCBI Taxonomy" id="32264"/>
    <lineage>
        <taxon>Eukaryota</taxon>
        <taxon>Metazoa</taxon>
        <taxon>Ecdysozoa</taxon>
        <taxon>Arthropoda</taxon>
        <taxon>Chelicerata</taxon>
        <taxon>Arachnida</taxon>
        <taxon>Acari</taxon>
        <taxon>Acariformes</taxon>
        <taxon>Trombidiformes</taxon>
        <taxon>Prostigmata</taxon>
        <taxon>Eleutherengona</taxon>
        <taxon>Raphignathae</taxon>
        <taxon>Tetranychoidea</taxon>
        <taxon>Tetranychidae</taxon>
        <taxon>Tetranychus</taxon>
    </lineage>
</organism>
<evidence type="ECO:0000256" key="1">
    <source>
        <dbReference type="SAM" id="Phobius"/>
    </source>
</evidence>
<keyword evidence="1" id="KW-0812">Transmembrane</keyword>
<accession>T1L360</accession>
<reference evidence="2" key="2">
    <citation type="submission" date="2015-06" db="UniProtKB">
        <authorList>
            <consortium name="EnsemblMetazoa"/>
        </authorList>
    </citation>
    <scope>IDENTIFICATION</scope>
</reference>
<feature type="transmembrane region" description="Helical" evidence="1">
    <location>
        <begin position="134"/>
        <end position="155"/>
    </location>
</feature>